<evidence type="ECO:0000313" key="3">
    <source>
        <dbReference type="Proteomes" id="UP000037460"/>
    </source>
</evidence>
<keyword evidence="3" id="KW-1185">Reference proteome</keyword>
<dbReference type="PANTHER" id="PTHR10476">
    <property type="entry name" value="CHARGED MULTIVESICULAR BODY PROTEIN"/>
    <property type="match status" value="1"/>
</dbReference>
<evidence type="ECO:0000313" key="2">
    <source>
        <dbReference type="EMBL" id="KOO31476.1"/>
    </source>
</evidence>
<dbReference type="OrthoDB" id="10252926at2759"/>
<organism evidence="2 3">
    <name type="scientific">Chrysochromulina tobinii</name>
    <dbReference type="NCBI Taxonomy" id="1460289"/>
    <lineage>
        <taxon>Eukaryota</taxon>
        <taxon>Haptista</taxon>
        <taxon>Haptophyta</taxon>
        <taxon>Prymnesiophyceae</taxon>
        <taxon>Prymnesiales</taxon>
        <taxon>Chrysochromulinaceae</taxon>
        <taxon>Chrysochromulina</taxon>
    </lineage>
</organism>
<accession>A0A0M0JXW1</accession>
<keyword evidence="1" id="KW-0175">Coiled coil</keyword>
<feature type="coiled-coil region" evidence="1">
    <location>
        <begin position="21"/>
        <end position="52"/>
    </location>
</feature>
<feature type="non-terminal residue" evidence="2">
    <location>
        <position position="179"/>
    </location>
</feature>
<dbReference type="AlphaFoldDB" id="A0A0M0JXW1"/>
<reference evidence="3" key="1">
    <citation type="journal article" date="2015" name="PLoS Genet.">
        <title>Genome Sequence and Transcriptome Analyses of Chrysochromulina tobin: Metabolic Tools for Enhanced Algal Fitness in the Prominent Order Prymnesiales (Haptophyceae).</title>
        <authorList>
            <person name="Hovde B.T."/>
            <person name="Deodato C.R."/>
            <person name="Hunsperger H.M."/>
            <person name="Ryken S.A."/>
            <person name="Yost W."/>
            <person name="Jha R.K."/>
            <person name="Patterson J."/>
            <person name="Monnat R.J. Jr."/>
            <person name="Barlow S.B."/>
            <person name="Starkenburg S.R."/>
            <person name="Cattolico R.A."/>
        </authorList>
    </citation>
    <scope>NUCLEOTIDE SEQUENCE</scope>
    <source>
        <strain evidence="3">CCMP291</strain>
    </source>
</reference>
<proteinExistence type="predicted"/>
<dbReference type="Pfam" id="PF03357">
    <property type="entry name" value="Snf7"/>
    <property type="match status" value="1"/>
</dbReference>
<dbReference type="Gene3D" id="6.10.140.1230">
    <property type="match status" value="1"/>
</dbReference>
<protein>
    <submittedName>
        <fullName evidence="2">Snf7 family protein</fullName>
    </submittedName>
</protein>
<name>A0A0M0JXW1_9EUKA</name>
<sequence length="179" mass="20557">MDLFGVGKTPAQRMKEYQRGIKKSVREMDRERTTLERNEKKLMTEIKKAAKDGHMDAAKIKAKDLVRTRNYIKKMYKMKSHLEAVSLRLTTMQSSQQMAASMKGITKIMARMNQKMNMPQIQKIMADFEQQNEIMGMKEEMMSDAMDEAFADDEDEDEEDAVLGGIMAELGIEVGNTMK</sequence>
<dbReference type="Proteomes" id="UP000037460">
    <property type="component" value="Unassembled WGS sequence"/>
</dbReference>
<gene>
    <name evidence="2" type="ORF">Ctob_013557</name>
</gene>
<dbReference type="GO" id="GO:0007034">
    <property type="term" value="P:vacuolar transport"/>
    <property type="evidence" value="ECO:0007669"/>
    <property type="project" value="InterPro"/>
</dbReference>
<dbReference type="EMBL" id="JWZX01002007">
    <property type="protein sequence ID" value="KOO31476.1"/>
    <property type="molecule type" value="Genomic_DNA"/>
</dbReference>
<evidence type="ECO:0000256" key="1">
    <source>
        <dbReference type="SAM" id="Coils"/>
    </source>
</evidence>
<comment type="caution">
    <text evidence="2">The sequence shown here is derived from an EMBL/GenBank/DDBJ whole genome shotgun (WGS) entry which is preliminary data.</text>
</comment>
<dbReference type="InterPro" id="IPR005024">
    <property type="entry name" value="Snf7_fam"/>
</dbReference>